<dbReference type="InterPro" id="IPR014340">
    <property type="entry name" value="LptA"/>
</dbReference>
<keyword evidence="1 4" id="KW-0813">Transport</keyword>
<evidence type="ECO:0000256" key="1">
    <source>
        <dbReference type="ARBA" id="ARBA00022448"/>
    </source>
</evidence>
<evidence type="ECO:0000313" key="7">
    <source>
        <dbReference type="Proteomes" id="UP001149719"/>
    </source>
</evidence>
<gene>
    <name evidence="4 6" type="primary">lptA</name>
    <name evidence="6" type="ORF">O1D97_15780</name>
</gene>
<dbReference type="Pfam" id="PF03968">
    <property type="entry name" value="LptD_N"/>
    <property type="match status" value="1"/>
</dbReference>
<keyword evidence="2 4" id="KW-0732">Signal</keyword>
<organism evidence="6 7">
    <name type="scientific">Marinomonas phaeophyticola</name>
    <dbReference type="NCBI Taxonomy" id="3004091"/>
    <lineage>
        <taxon>Bacteria</taxon>
        <taxon>Pseudomonadati</taxon>
        <taxon>Pseudomonadota</taxon>
        <taxon>Gammaproteobacteria</taxon>
        <taxon>Oceanospirillales</taxon>
        <taxon>Oceanospirillaceae</taxon>
        <taxon>Marinomonas</taxon>
    </lineage>
</organism>
<accession>A0ABT4JXD5</accession>
<sequence precursor="true">MVNIKQLSKRLIALTILTSSSLTFALDNDLQSPLNIAADSAHFDQKTGTAIYEGNVTVKQGSIFIEADYLKVTSSTETNQFRQLNAKGSPAKFSQKIDLEGNEIISHGDKILYQTVDATLELSGQSYVKLKGDEIRADFIQYMIDKGTFTARKDNTGRVNMTLLPQTQEVP</sequence>
<dbReference type="EMBL" id="JAPUBN010000019">
    <property type="protein sequence ID" value="MCZ2723035.1"/>
    <property type="molecule type" value="Genomic_DNA"/>
</dbReference>
<proteinExistence type="inferred from homology"/>
<evidence type="ECO:0000256" key="4">
    <source>
        <dbReference type="HAMAP-Rule" id="MF_01914"/>
    </source>
</evidence>
<dbReference type="Gene3D" id="2.60.450.10">
    <property type="entry name" value="Lipopolysaccharide (LPS) transport protein A like domain"/>
    <property type="match status" value="1"/>
</dbReference>
<dbReference type="PANTHER" id="PTHR36504">
    <property type="entry name" value="LIPOPOLYSACCHARIDE EXPORT SYSTEM PROTEIN LPTA"/>
    <property type="match status" value="1"/>
</dbReference>
<dbReference type="Proteomes" id="UP001149719">
    <property type="component" value="Unassembled WGS sequence"/>
</dbReference>
<name>A0ABT4JXD5_9GAMM</name>
<comment type="caution">
    <text evidence="6">The sequence shown here is derived from an EMBL/GenBank/DDBJ whole genome shotgun (WGS) entry which is preliminary data.</text>
</comment>
<evidence type="ECO:0000313" key="6">
    <source>
        <dbReference type="EMBL" id="MCZ2723035.1"/>
    </source>
</evidence>
<dbReference type="HAMAP" id="MF_01914">
    <property type="entry name" value="LPS_assembly_LptA"/>
    <property type="match status" value="1"/>
</dbReference>
<dbReference type="InterPro" id="IPR052037">
    <property type="entry name" value="LPS_export_LptA"/>
</dbReference>
<dbReference type="InterPro" id="IPR005653">
    <property type="entry name" value="OstA-like_N"/>
</dbReference>
<protein>
    <recommendedName>
        <fullName evidence="4">Lipopolysaccharide export system protein LptA</fullName>
    </recommendedName>
</protein>
<comment type="function">
    <text evidence="4">Involved in the assembly of lipopolysaccharide (LPS). Required for the translocation of LPS from the inner membrane to the outer membrane. May form a bridge between the inner membrane and the outer membrane, via interactions with LptC and LptD, thereby facilitating LPS transfer across the periplasm.</text>
</comment>
<evidence type="ECO:0000256" key="2">
    <source>
        <dbReference type="ARBA" id="ARBA00022729"/>
    </source>
</evidence>
<dbReference type="NCBIfam" id="TIGR03002">
    <property type="entry name" value="outer_YhbN_LptA"/>
    <property type="match status" value="1"/>
</dbReference>
<feature type="domain" description="Organic solvent tolerance-like N-terminal" evidence="5">
    <location>
        <begin position="35"/>
        <end position="147"/>
    </location>
</feature>
<keyword evidence="3 4" id="KW-0574">Periplasm</keyword>
<feature type="chain" id="PRO_5044930977" description="Lipopolysaccharide export system protein LptA" evidence="4">
    <location>
        <begin position="26"/>
        <end position="171"/>
    </location>
</feature>
<evidence type="ECO:0000259" key="5">
    <source>
        <dbReference type="Pfam" id="PF03968"/>
    </source>
</evidence>
<comment type="subcellular location">
    <subcellularLocation>
        <location evidence="4">Periplasm</location>
    </subcellularLocation>
</comment>
<comment type="subunit">
    <text evidence="4">Component of the lipopolysaccharide transport and assembly complex.</text>
</comment>
<comment type="similarity">
    <text evidence="4">Belongs to the LptA family.</text>
</comment>
<keyword evidence="7" id="KW-1185">Reference proteome</keyword>
<dbReference type="PANTHER" id="PTHR36504:SF1">
    <property type="entry name" value="LIPOPOLYSACCHARIDE EXPORT SYSTEM PROTEIN LPTA"/>
    <property type="match status" value="1"/>
</dbReference>
<evidence type="ECO:0000256" key="3">
    <source>
        <dbReference type="ARBA" id="ARBA00022764"/>
    </source>
</evidence>
<reference evidence="6" key="1">
    <citation type="submission" date="2022-12" db="EMBL/GenBank/DDBJ databases">
        <title>Marinomonas 15G1-11 sp. nov, isolated from marine algae.</title>
        <authorList>
            <person name="Butt M."/>
            <person name="Choi D.G."/>
            <person name="Kim J.M."/>
            <person name="Lee J.K."/>
            <person name="Baek J.H."/>
            <person name="Jeon C.O."/>
        </authorList>
    </citation>
    <scope>NUCLEOTIDE SEQUENCE</scope>
    <source>
        <strain evidence="6">15G1-11</strain>
    </source>
</reference>
<dbReference type="RefSeq" id="WP_269127129.1">
    <property type="nucleotide sequence ID" value="NZ_JAPUBN010000019.1"/>
</dbReference>
<feature type="signal peptide" evidence="4">
    <location>
        <begin position="1"/>
        <end position="25"/>
    </location>
</feature>